<protein>
    <recommendedName>
        <fullName evidence="8">EamA domain-containing protein</fullName>
    </recommendedName>
</protein>
<keyword evidence="2 5" id="KW-0812">Transmembrane</keyword>
<dbReference type="PROSITE" id="PS51257">
    <property type="entry name" value="PROKAR_LIPOPROTEIN"/>
    <property type="match status" value="1"/>
</dbReference>
<keyword evidence="3 5" id="KW-1133">Transmembrane helix</keyword>
<evidence type="ECO:0000256" key="5">
    <source>
        <dbReference type="SAM" id="Phobius"/>
    </source>
</evidence>
<dbReference type="STRING" id="930990.A0A067M966"/>
<feature type="transmembrane region" description="Helical" evidence="5">
    <location>
        <begin position="241"/>
        <end position="263"/>
    </location>
</feature>
<sequence>MPSRLSAPGLYVPFLIAGMLVTGCSNSLWTKWQDMQCVENCDDPNPAKHVLFEQPVWQTLQMFVGELGCFLPVIYTWLRNRNAPPQLPLDEDEEVEEPKGEQLRGWSILLLWLPAAFDLTGTTLMNVGLLYTPVSIYQMTRGALVLWVGLFSVMFLQRKLWLYQWLALLTVVLGVSIVGLSGSLVKKAISSTPEDVGEAADEITEAAKVIVGILFILFAQLFTAAQFVIEEKIMAKYSVAPLVAVGYEGFFGLSTVLLSIPILTQFKDKSTFFDISRGWTQMTGNSNVLYSSIAIAFSIAFFNAFGLSVTRHVSATARSTADTCRTLGIWIISLLLGWEILLWPFSVLQVVGFGFLVYGTFVFNNLVAPPTFVKPSVEPALPGGDPEEQRALLVGRHLDETAALPADLGTSGYDVVPPPRTG</sequence>
<dbReference type="InParanoid" id="A0A067M966"/>
<feature type="transmembrane region" description="Helical" evidence="5">
    <location>
        <begin position="136"/>
        <end position="156"/>
    </location>
</feature>
<proteinExistence type="predicted"/>
<dbReference type="Pfam" id="PF04142">
    <property type="entry name" value="Nuc_sug_transp"/>
    <property type="match status" value="1"/>
</dbReference>
<feature type="transmembrane region" description="Helical" evidence="5">
    <location>
        <begin position="165"/>
        <end position="189"/>
    </location>
</feature>
<dbReference type="HOGENOM" id="CLU_025028_3_1_1"/>
<evidence type="ECO:0000256" key="3">
    <source>
        <dbReference type="ARBA" id="ARBA00022989"/>
    </source>
</evidence>
<dbReference type="AlphaFoldDB" id="A0A067M966"/>
<comment type="subcellular location">
    <subcellularLocation>
        <location evidence="1">Membrane</location>
        <topology evidence="1">Multi-pass membrane protein</topology>
    </subcellularLocation>
</comment>
<evidence type="ECO:0000313" key="7">
    <source>
        <dbReference type="Proteomes" id="UP000027195"/>
    </source>
</evidence>
<dbReference type="OrthoDB" id="408493at2759"/>
<reference evidence="7" key="1">
    <citation type="journal article" date="2014" name="Proc. Natl. Acad. Sci. U.S.A.">
        <title>Extensive sampling of basidiomycete genomes demonstrates inadequacy of the white-rot/brown-rot paradigm for wood decay fungi.</title>
        <authorList>
            <person name="Riley R."/>
            <person name="Salamov A.A."/>
            <person name="Brown D.W."/>
            <person name="Nagy L.G."/>
            <person name="Floudas D."/>
            <person name="Held B.W."/>
            <person name="Levasseur A."/>
            <person name="Lombard V."/>
            <person name="Morin E."/>
            <person name="Otillar R."/>
            <person name="Lindquist E.A."/>
            <person name="Sun H."/>
            <person name="LaButti K.M."/>
            <person name="Schmutz J."/>
            <person name="Jabbour D."/>
            <person name="Luo H."/>
            <person name="Baker S.E."/>
            <person name="Pisabarro A.G."/>
            <person name="Walton J.D."/>
            <person name="Blanchette R.A."/>
            <person name="Henrissat B."/>
            <person name="Martin F."/>
            <person name="Cullen D."/>
            <person name="Hibbett D.S."/>
            <person name="Grigoriev I.V."/>
        </authorList>
    </citation>
    <scope>NUCLEOTIDE SEQUENCE [LARGE SCALE GENOMIC DNA]</scope>
    <source>
        <strain evidence="7">FD-172 SS1</strain>
    </source>
</reference>
<dbReference type="PANTHER" id="PTHR13146">
    <property type="match status" value="1"/>
</dbReference>
<dbReference type="EMBL" id="KL198051">
    <property type="protein sequence ID" value="KDQ12303.1"/>
    <property type="molecule type" value="Genomic_DNA"/>
</dbReference>
<feature type="transmembrane region" description="Helical" evidence="5">
    <location>
        <begin position="288"/>
        <end position="307"/>
    </location>
</feature>
<dbReference type="PANTHER" id="PTHR13146:SF0">
    <property type="entry name" value="SOLUTE CARRIER FAMILY 35 MEMBER F6"/>
    <property type="match status" value="1"/>
</dbReference>
<dbReference type="FunCoup" id="A0A067M966">
    <property type="interactions" value="111"/>
</dbReference>
<dbReference type="InterPro" id="IPR012404">
    <property type="entry name" value="UCP036436"/>
</dbReference>
<evidence type="ECO:0000256" key="1">
    <source>
        <dbReference type="ARBA" id="ARBA00004141"/>
    </source>
</evidence>
<accession>A0A067M966</accession>
<dbReference type="PIRSF" id="PIRSF036436">
    <property type="entry name" value="UCP036436"/>
    <property type="match status" value="1"/>
</dbReference>
<keyword evidence="7" id="KW-1185">Reference proteome</keyword>
<dbReference type="InterPro" id="IPR037185">
    <property type="entry name" value="EmrE-like"/>
</dbReference>
<feature type="transmembrane region" description="Helical" evidence="5">
    <location>
        <begin position="109"/>
        <end position="130"/>
    </location>
</feature>
<evidence type="ECO:0000256" key="2">
    <source>
        <dbReference type="ARBA" id="ARBA00022692"/>
    </source>
</evidence>
<feature type="transmembrane region" description="Helical" evidence="5">
    <location>
        <begin position="209"/>
        <end position="229"/>
    </location>
</feature>
<feature type="transmembrane region" description="Helical" evidence="5">
    <location>
        <begin position="327"/>
        <end position="345"/>
    </location>
</feature>
<evidence type="ECO:0000313" key="6">
    <source>
        <dbReference type="EMBL" id="KDQ12303.1"/>
    </source>
</evidence>
<keyword evidence="4 5" id="KW-0472">Membrane</keyword>
<feature type="transmembrane region" description="Helical" evidence="5">
    <location>
        <begin position="9"/>
        <end position="29"/>
    </location>
</feature>
<organism evidence="6 7">
    <name type="scientific">Botryobasidium botryosum (strain FD-172 SS1)</name>
    <dbReference type="NCBI Taxonomy" id="930990"/>
    <lineage>
        <taxon>Eukaryota</taxon>
        <taxon>Fungi</taxon>
        <taxon>Dikarya</taxon>
        <taxon>Basidiomycota</taxon>
        <taxon>Agaricomycotina</taxon>
        <taxon>Agaricomycetes</taxon>
        <taxon>Cantharellales</taxon>
        <taxon>Botryobasidiaceae</taxon>
        <taxon>Botryobasidium</taxon>
    </lineage>
</organism>
<gene>
    <name evidence="6" type="ORF">BOTBODRAFT_67501</name>
</gene>
<evidence type="ECO:0008006" key="8">
    <source>
        <dbReference type="Google" id="ProtNLM"/>
    </source>
</evidence>
<dbReference type="Proteomes" id="UP000027195">
    <property type="component" value="Unassembled WGS sequence"/>
</dbReference>
<dbReference type="InterPro" id="IPR007271">
    <property type="entry name" value="Nuc_sug_transpt"/>
</dbReference>
<dbReference type="SUPFAM" id="SSF103481">
    <property type="entry name" value="Multidrug resistance efflux transporter EmrE"/>
    <property type="match status" value="1"/>
</dbReference>
<feature type="transmembrane region" description="Helical" evidence="5">
    <location>
        <begin position="351"/>
        <end position="368"/>
    </location>
</feature>
<dbReference type="GO" id="GO:0015165">
    <property type="term" value="F:pyrimidine nucleotide-sugar transmembrane transporter activity"/>
    <property type="evidence" value="ECO:0007669"/>
    <property type="project" value="InterPro"/>
</dbReference>
<evidence type="ECO:0000256" key="4">
    <source>
        <dbReference type="ARBA" id="ARBA00023136"/>
    </source>
</evidence>
<name>A0A067M966_BOTB1</name>
<dbReference type="GO" id="GO:0000139">
    <property type="term" value="C:Golgi membrane"/>
    <property type="evidence" value="ECO:0007669"/>
    <property type="project" value="InterPro"/>
</dbReference>